<proteinExistence type="predicted"/>
<sequence>ILRQQLVYNALFQSCFNSSNNYPQQQSSATPFEVQIKVQATNPPQSLSVSFQLPDVMTDVLLQITILRGDSEPIVISQNPLWEDDGNTNNNTNSVLTRILQLSHDVPELVKWIFKSSVDNFKLVKEEELIKEEELMEI</sequence>
<reference evidence="1" key="1">
    <citation type="submission" date="2021-06" db="EMBL/GenBank/DDBJ databases">
        <authorList>
            <person name="Kallberg Y."/>
            <person name="Tangrot J."/>
            <person name="Rosling A."/>
        </authorList>
    </citation>
    <scope>NUCLEOTIDE SEQUENCE</scope>
    <source>
        <strain evidence="1">IN212</strain>
    </source>
</reference>
<accession>A0A9N9K0J5</accession>
<protein>
    <submittedName>
        <fullName evidence="1">14001_t:CDS:1</fullName>
    </submittedName>
</protein>
<dbReference type="Proteomes" id="UP000789396">
    <property type="component" value="Unassembled WGS sequence"/>
</dbReference>
<dbReference type="OrthoDB" id="2448747at2759"/>
<organism evidence="1 2">
    <name type="scientific">Racocetra fulgida</name>
    <dbReference type="NCBI Taxonomy" id="60492"/>
    <lineage>
        <taxon>Eukaryota</taxon>
        <taxon>Fungi</taxon>
        <taxon>Fungi incertae sedis</taxon>
        <taxon>Mucoromycota</taxon>
        <taxon>Glomeromycotina</taxon>
        <taxon>Glomeromycetes</taxon>
        <taxon>Diversisporales</taxon>
        <taxon>Gigasporaceae</taxon>
        <taxon>Racocetra</taxon>
    </lineage>
</organism>
<dbReference type="EMBL" id="CAJVPZ010078532">
    <property type="protein sequence ID" value="CAG8806266.1"/>
    <property type="molecule type" value="Genomic_DNA"/>
</dbReference>
<evidence type="ECO:0000313" key="2">
    <source>
        <dbReference type="Proteomes" id="UP000789396"/>
    </source>
</evidence>
<feature type="non-terminal residue" evidence="1">
    <location>
        <position position="138"/>
    </location>
</feature>
<dbReference type="AlphaFoldDB" id="A0A9N9K0J5"/>
<name>A0A9N9K0J5_9GLOM</name>
<keyword evidence="2" id="KW-1185">Reference proteome</keyword>
<gene>
    <name evidence="1" type="ORF">RFULGI_LOCUS18260</name>
</gene>
<comment type="caution">
    <text evidence="1">The sequence shown here is derived from an EMBL/GenBank/DDBJ whole genome shotgun (WGS) entry which is preliminary data.</text>
</comment>
<evidence type="ECO:0000313" key="1">
    <source>
        <dbReference type="EMBL" id="CAG8806266.1"/>
    </source>
</evidence>